<comment type="function">
    <text evidence="4">Required for flagellar hook formation. May act as a scaffolding protein.</text>
</comment>
<dbReference type="NCBIfam" id="NF007197">
    <property type="entry name" value="PRK09618.1"/>
    <property type="match status" value="1"/>
</dbReference>
<dbReference type="InterPro" id="IPR005648">
    <property type="entry name" value="FlgD"/>
</dbReference>
<evidence type="ECO:0000313" key="5">
    <source>
        <dbReference type="EMBL" id="ADK80696.1"/>
    </source>
</evidence>
<keyword evidence="5" id="KW-0282">Flagellum</keyword>
<dbReference type="eggNOG" id="COG1843">
    <property type="taxonomic scope" value="Bacteria"/>
</dbReference>
<keyword evidence="6" id="KW-1185">Reference proteome</keyword>
<evidence type="ECO:0000313" key="6">
    <source>
        <dbReference type="Proteomes" id="UP000002318"/>
    </source>
</evidence>
<name>E1R5T1_SEDSS</name>
<keyword evidence="5" id="KW-0969">Cilium</keyword>
<organism evidence="5 6">
    <name type="scientific">Sediminispirochaeta smaragdinae (strain DSM 11293 / JCM 15392 / SEBR 4228)</name>
    <name type="common">Spirochaeta smaragdinae</name>
    <dbReference type="NCBI Taxonomy" id="573413"/>
    <lineage>
        <taxon>Bacteria</taxon>
        <taxon>Pseudomonadati</taxon>
        <taxon>Spirochaetota</taxon>
        <taxon>Spirochaetia</taxon>
        <taxon>Spirochaetales</taxon>
        <taxon>Spirochaetaceae</taxon>
        <taxon>Sediminispirochaeta</taxon>
    </lineage>
</organism>
<evidence type="ECO:0000256" key="4">
    <source>
        <dbReference type="ARBA" id="ARBA00024746"/>
    </source>
</evidence>
<dbReference type="KEGG" id="ssm:Spirs_1569"/>
<dbReference type="RefSeq" id="WP_013254160.1">
    <property type="nucleotide sequence ID" value="NC_014364.1"/>
</dbReference>
<comment type="similarity">
    <text evidence="1">Belongs to the FlgD family.</text>
</comment>
<dbReference type="Pfam" id="PF03963">
    <property type="entry name" value="FlgD"/>
    <property type="match status" value="1"/>
</dbReference>
<evidence type="ECO:0000256" key="1">
    <source>
        <dbReference type="ARBA" id="ARBA00010577"/>
    </source>
</evidence>
<evidence type="ECO:0000256" key="2">
    <source>
        <dbReference type="ARBA" id="ARBA00016013"/>
    </source>
</evidence>
<gene>
    <name evidence="5" type="ordered locus">Spirs_1569</name>
</gene>
<dbReference type="HOGENOM" id="CLU_047535_1_0_12"/>
<keyword evidence="3" id="KW-1005">Bacterial flagellum biogenesis</keyword>
<keyword evidence="5" id="KW-0966">Cell projection</keyword>
<dbReference type="EMBL" id="CP002116">
    <property type="protein sequence ID" value="ADK80696.1"/>
    <property type="molecule type" value="Genomic_DNA"/>
</dbReference>
<reference evidence="5 6" key="1">
    <citation type="journal article" date="2010" name="Stand. Genomic Sci.">
        <title>Complete genome sequence of Spirochaeta smaragdinae type strain (SEBR 4228).</title>
        <authorList>
            <person name="Mavromatis K."/>
            <person name="Yasawong M."/>
            <person name="Chertkov O."/>
            <person name="Lapidus A."/>
            <person name="Lucas S."/>
            <person name="Nolan M."/>
            <person name="Del Rio T.G."/>
            <person name="Tice H."/>
            <person name="Cheng J.F."/>
            <person name="Pitluck S."/>
            <person name="Liolios K."/>
            <person name="Ivanova N."/>
            <person name="Tapia R."/>
            <person name="Han C."/>
            <person name="Bruce D."/>
            <person name="Goodwin L."/>
            <person name="Pati A."/>
            <person name="Chen A."/>
            <person name="Palaniappan K."/>
            <person name="Land M."/>
            <person name="Hauser L."/>
            <person name="Chang Y.J."/>
            <person name="Jeffries C.D."/>
            <person name="Detter J.C."/>
            <person name="Rohde M."/>
            <person name="Brambilla E."/>
            <person name="Spring S."/>
            <person name="Goker M."/>
            <person name="Sikorski J."/>
            <person name="Woyke T."/>
            <person name="Bristow J."/>
            <person name="Eisen J.A."/>
            <person name="Markowitz V."/>
            <person name="Hugenholtz P."/>
            <person name="Klenk H.P."/>
            <person name="Kyrpides N.C."/>
        </authorList>
    </citation>
    <scope>NUCLEOTIDE SEQUENCE [LARGE SCALE GENOMIC DNA]</scope>
    <source>
        <strain evidence="6">DSM 11293 / JCM 15392 / SEBR 4228</strain>
    </source>
</reference>
<dbReference type="OrthoDB" id="280334at2"/>
<dbReference type="STRING" id="573413.Spirs_1569"/>
<protein>
    <recommendedName>
        <fullName evidence="2">Basal-body rod modification protein FlgD</fullName>
    </recommendedName>
</protein>
<sequence>MDFSTVMSGQDQLKVQMQVDSLNKTLAEGKGLNQSLGKDDFLKLLLTQLQYQDPTKPMEDKEFIAQMAQFSSLEQMNNLSQQFVSVKNTLGRNAAYDLIGRQVDILQGDQKIHGTVEAVSGKDYPQLLVNGTYYDYDSVETVSNKEASR</sequence>
<proteinExistence type="inferred from homology"/>
<accession>E1R5T1</accession>
<dbReference type="AlphaFoldDB" id="E1R5T1"/>
<dbReference type="Proteomes" id="UP000002318">
    <property type="component" value="Chromosome"/>
</dbReference>
<evidence type="ECO:0000256" key="3">
    <source>
        <dbReference type="ARBA" id="ARBA00022795"/>
    </source>
</evidence>
<dbReference type="GO" id="GO:0044781">
    <property type="term" value="P:bacterial-type flagellum organization"/>
    <property type="evidence" value="ECO:0007669"/>
    <property type="project" value="UniProtKB-KW"/>
</dbReference>